<comment type="similarity">
    <text evidence="1">Belongs to the Rpn/YhgA-like nuclease family.</text>
</comment>
<dbReference type="Proteomes" id="UP000006890">
    <property type="component" value="Chromosome"/>
</dbReference>
<dbReference type="InterPro" id="IPR051699">
    <property type="entry name" value="Rpn/YhgA-like_nuclease"/>
</dbReference>
<dbReference type="STRING" id="632292.Calhy_2609"/>
<dbReference type="Pfam" id="PF04754">
    <property type="entry name" value="Transposase_31"/>
    <property type="match status" value="1"/>
</dbReference>
<dbReference type="NCBIfam" id="TIGR01784">
    <property type="entry name" value="T_den_put_tspse"/>
    <property type="match status" value="1"/>
</dbReference>
<feature type="domain" description="Transposase (putative) YhgA-like" evidence="2">
    <location>
        <begin position="9"/>
        <end position="202"/>
    </location>
</feature>
<reference evidence="3 4" key="2">
    <citation type="journal article" date="2011" name="J. Bacteriol.">
        <title>Complete genome sequences for the anaerobic, extremely thermophilic plant biomass-degrading bacteria Caldicellulosiruptor hydrothermalis, Caldicellulosiruptor kristjanssonii, Caldicellulosiruptor kronotskyensis, Caldicellulosiruptor owensenis, and Caldicellulosiruptor lactoaceticus.</title>
        <authorList>
            <person name="Blumer-Schuette S.E."/>
            <person name="Ozdemir I."/>
            <person name="Mistry D."/>
            <person name="Lucas S."/>
            <person name="Lapidus A."/>
            <person name="Cheng J.F."/>
            <person name="Goodwin L.A."/>
            <person name="Pitluck S."/>
            <person name="Land M.L."/>
            <person name="Hauser L.J."/>
            <person name="Woyke T."/>
            <person name="Mikhailova N."/>
            <person name="Pati A."/>
            <person name="Kyrpides N.C."/>
            <person name="Ivanova N."/>
            <person name="Detter J.C."/>
            <person name="Walston-Davenport K."/>
            <person name="Han S."/>
            <person name="Adams M.W."/>
            <person name="Kelly R.M."/>
        </authorList>
    </citation>
    <scope>NUCLEOTIDE SEQUENCE [LARGE SCALE GENOMIC DNA]</scope>
    <source>
        <strain evidence="4">DSM 18901 / VKM B-2411 / 108</strain>
    </source>
</reference>
<evidence type="ECO:0000313" key="3">
    <source>
        <dbReference type="EMBL" id="ADQ08298.1"/>
    </source>
</evidence>
<organism evidence="3 4">
    <name type="scientific">Caldicellulosiruptor hydrothermalis (strain DSM 18901 / VKM B-2411 / 108)</name>
    <dbReference type="NCBI Taxonomy" id="632292"/>
    <lineage>
        <taxon>Bacteria</taxon>
        <taxon>Bacillati</taxon>
        <taxon>Bacillota</taxon>
        <taxon>Bacillota incertae sedis</taxon>
        <taxon>Caldicellulosiruptorales</taxon>
        <taxon>Caldicellulosiruptoraceae</taxon>
        <taxon>Caldicellulosiruptor</taxon>
    </lineage>
</organism>
<accession>E4QAZ2</accession>
<evidence type="ECO:0000259" key="2">
    <source>
        <dbReference type="Pfam" id="PF04754"/>
    </source>
</evidence>
<dbReference type="HOGENOM" id="CLU_059548_0_1_9"/>
<dbReference type="RefSeq" id="WP_013404433.1">
    <property type="nucleotide sequence ID" value="NC_014652.1"/>
</dbReference>
<reference key="1">
    <citation type="submission" date="2010-09" db="EMBL/GenBank/DDBJ databases">
        <title>Complete sequence of Caldicellulosiruptor hydrothermalis 108.</title>
        <authorList>
            <consortium name="US DOE Joint Genome Institute"/>
            <person name="Lucas S."/>
            <person name="Copeland A."/>
            <person name="Lapidus A."/>
            <person name="Cheng J.-F."/>
            <person name="Bruce D."/>
            <person name="Goodwin L."/>
            <person name="Pitluck S."/>
            <person name="Davenport K."/>
            <person name="Detter J.C."/>
            <person name="Han C."/>
            <person name="Tapia R."/>
            <person name="Land M."/>
            <person name="Hauser L."/>
            <person name="Chang Y.-J."/>
            <person name="Jeffries C."/>
            <person name="Kyrpides N."/>
            <person name="Ivanova N."/>
            <person name="Mikhailova N."/>
            <person name="Blumer-Schuette S.E."/>
            <person name="Kelly R.M."/>
            <person name="Woyke T."/>
        </authorList>
    </citation>
    <scope>NUCLEOTIDE SEQUENCE</scope>
    <source>
        <strain>108</strain>
    </source>
</reference>
<evidence type="ECO:0000256" key="1">
    <source>
        <dbReference type="ARBA" id="ARBA00009787"/>
    </source>
</evidence>
<dbReference type="GO" id="GO:1990238">
    <property type="term" value="F:double-stranded DNA endonuclease activity"/>
    <property type="evidence" value="ECO:0007669"/>
    <property type="project" value="TreeGrafter"/>
</dbReference>
<keyword evidence="4" id="KW-1185">Reference proteome</keyword>
<proteinExistence type="inferred from homology"/>
<dbReference type="OrthoDB" id="1721986at2"/>
<evidence type="ECO:0000313" key="4">
    <source>
        <dbReference type="Proteomes" id="UP000006890"/>
    </source>
</evidence>
<dbReference type="eggNOG" id="COG5464">
    <property type="taxonomic scope" value="Bacteria"/>
</dbReference>
<protein>
    <recommendedName>
        <fullName evidence="2">Transposase (putative) YhgA-like domain-containing protein</fullName>
    </recommendedName>
</protein>
<dbReference type="PANTHER" id="PTHR34611">
    <property type="match status" value="1"/>
</dbReference>
<dbReference type="GO" id="GO:0006310">
    <property type="term" value="P:DNA recombination"/>
    <property type="evidence" value="ECO:0007669"/>
    <property type="project" value="TreeGrafter"/>
</dbReference>
<sequence>MESNIPSKEHDITFKLLFEHPKDILFLIKDVIGYSWANNIQEDSIELEDKEMIDEDFKKNIADIVAKAKLKDREVYFYIIIENQSTVVEDMPERLLRYMILLWAKKIRQGCNKLPAIVPIVTYNGLDRKWNISQQIIDAFDVFKDDIFKYALVDISNINAKELIEKEKDVLSPIVFYLEQVRDDGLELVKRLEEIIPSTENLSKVNQQRFILWANNVIRPRLLEEHKKKYDEFVEKLEKGGRRMGEFISNVARLLDETNQKQFNKGIQQGRLEERIEIVKKLIRRGFSDQQIAELIEIEVEEVKKIRETM</sequence>
<gene>
    <name evidence="3" type="ordered locus">Calhy_2609</name>
</gene>
<dbReference type="KEGG" id="chd:Calhy_2609"/>
<dbReference type="InterPro" id="IPR006842">
    <property type="entry name" value="Transposase_31"/>
</dbReference>
<dbReference type="InterPro" id="IPR010106">
    <property type="entry name" value="RpnA"/>
</dbReference>
<dbReference type="EMBL" id="CP002219">
    <property type="protein sequence ID" value="ADQ08298.1"/>
    <property type="molecule type" value="Genomic_DNA"/>
</dbReference>
<dbReference type="PANTHER" id="PTHR34611:SF2">
    <property type="entry name" value="INACTIVE RECOMBINATION-PROMOTING NUCLEASE-LIKE PROTEIN RPNE-RELATED"/>
    <property type="match status" value="1"/>
</dbReference>
<dbReference type="AlphaFoldDB" id="E4QAZ2"/>
<name>E4QAZ2_CALH1</name>